<dbReference type="EMBL" id="BIMN01000001">
    <property type="protein sequence ID" value="GCE63068.1"/>
    <property type="molecule type" value="Genomic_DNA"/>
</dbReference>
<dbReference type="Proteomes" id="UP000324831">
    <property type="component" value="Unassembled WGS sequence"/>
</dbReference>
<keyword evidence="2" id="KW-0812">Transmembrane</keyword>
<dbReference type="AlphaFoldDB" id="A0A478FP35"/>
<protein>
    <submittedName>
        <fullName evidence="3">Uncharacterized protein</fullName>
    </submittedName>
</protein>
<evidence type="ECO:0000256" key="2">
    <source>
        <dbReference type="SAM" id="Phobius"/>
    </source>
</evidence>
<feature type="compositionally biased region" description="Polar residues" evidence="1">
    <location>
        <begin position="78"/>
        <end position="120"/>
    </location>
</feature>
<name>A0A478FP35_9MOLU</name>
<feature type="region of interest" description="Disordered" evidence="1">
    <location>
        <begin position="30"/>
        <end position="120"/>
    </location>
</feature>
<dbReference type="RefSeq" id="WP_216082665.1">
    <property type="nucleotide sequence ID" value="NZ_CACTIB010000004.1"/>
</dbReference>
<feature type="transmembrane region" description="Helical" evidence="2">
    <location>
        <begin position="6"/>
        <end position="29"/>
    </location>
</feature>
<comment type="caution">
    <text evidence="3">The sequence shown here is derived from an EMBL/GenBank/DDBJ whole genome shotgun (WGS) entry which is preliminary data.</text>
</comment>
<evidence type="ECO:0000313" key="4">
    <source>
        <dbReference type="Proteomes" id="UP000324831"/>
    </source>
</evidence>
<sequence length="120" mass="11934">MASPAVIGAGVVGGTAAVGATSVAAYHAFNKDGETKKLEEPSQKVGKPGDGSPQTEQANNEEQETDKGRGSEAPSEPSVVNKSPGEGTNLSPSTSGKNTQASPAAGSVQTPESPTENPSK</sequence>
<evidence type="ECO:0000256" key="1">
    <source>
        <dbReference type="SAM" id="MobiDB-lite"/>
    </source>
</evidence>
<feature type="compositionally biased region" description="Basic and acidic residues" evidence="1">
    <location>
        <begin position="30"/>
        <end position="42"/>
    </location>
</feature>
<evidence type="ECO:0000313" key="3">
    <source>
        <dbReference type="EMBL" id="GCE63068.1"/>
    </source>
</evidence>
<keyword evidence="2" id="KW-0472">Membrane</keyword>
<proteinExistence type="predicted"/>
<reference evidence="3 4" key="1">
    <citation type="submission" date="2019-01" db="EMBL/GenBank/DDBJ databases">
        <title>Draft genome sequences of Candidatus Mycoplasma haemohominis SWG34-3 identified from a patient with pyrexia, anemia and liver dysfunction.</title>
        <authorList>
            <person name="Sekizuka T."/>
            <person name="Hattori N."/>
            <person name="Katano H."/>
            <person name="Takuma T."/>
            <person name="Ito T."/>
            <person name="Arai N."/>
            <person name="Yanai R."/>
            <person name="Ishii S."/>
            <person name="Miura Y."/>
            <person name="Tokunaga T."/>
            <person name="Watanabe H."/>
            <person name="Nomura N."/>
            <person name="Eguchi J."/>
            <person name="Arai T."/>
            <person name="Hasegawa H."/>
            <person name="Nakamaki T."/>
            <person name="Wakita T."/>
            <person name="Niki Y."/>
            <person name="Kuroda M."/>
        </authorList>
    </citation>
    <scope>NUCLEOTIDE SEQUENCE [LARGE SCALE GENOMIC DNA]</scope>
    <source>
        <strain evidence="3">SWG34-3</strain>
    </source>
</reference>
<keyword evidence="2" id="KW-1133">Transmembrane helix</keyword>
<organism evidence="3 4">
    <name type="scientific">Candidatus Mycoplasma haematohominis</name>
    <dbReference type="NCBI Taxonomy" id="1494318"/>
    <lineage>
        <taxon>Bacteria</taxon>
        <taxon>Bacillati</taxon>
        <taxon>Mycoplasmatota</taxon>
        <taxon>Mollicutes</taxon>
        <taxon>Mycoplasmataceae</taxon>
        <taxon>Mycoplasma</taxon>
    </lineage>
</organism>
<gene>
    <name evidence="3" type="ORF">MHSWG343_00460</name>
</gene>
<accession>A0A478FP35</accession>